<dbReference type="SUPFAM" id="SSF52058">
    <property type="entry name" value="L domain-like"/>
    <property type="match status" value="1"/>
</dbReference>
<evidence type="ECO:0000256" key="9">
    <source>
        <dbReference type="SAM" id="MobiDB-lite"/>
    </source>
</evidence>
<dbReference type="SUPFAM" id="SSF52047">
    <property type="entry name" value="RNI-like"/>
    <property type="match status" value="1"/>
</dbReference>
<evidence type="ECO:0000256" key="4">
    <source>
        <dbReference type="ARBA" id="ARBA00022741"/>
    </source>
</evidence>
<dbReference type="Pfam" id="PF18052">
    <property type="entry name" value="Rx_N"/>
    <property type="match status" value="1"/>
</dbReference>
<accession>A0A811Q9M8</accession>
<keyword evidence="4" id="KW-0547">Nucleotide-binding</keyword>
<dbReference type="InterPro" id="IPR027417">
    <property type="entry name" value="P-loop_NTPase"/>
</dbReference>
<evidence type="ECO:0000259" key="12">
    <source>
        <dbReference type="Pfam" id="PF23559"/>
    </source>
</evidence>
<dbReference type="InterPro" id="IPR036388">
    <property type="entry name" value="WH-like_DNA-bd_sf"/>
</dbReference>
<dbReference type="CDD" id="cd14798">
    <property type="entry name" value="RX-CC_like"/>
    <property type="match status" value="1"/>
</dbReference>
<evidence type="ECO:0000256" key="5">
    <source>
        <dbReference type="ARBA" id="ARBA00022821"/>
    </source>
</evidence>
<dbReference type="Gene3D" id="3.80.10.10">
    <property type="entry name" value="Ribonuclease Inhibitor"/>
    <property type="match status" value="4"/>
</dbReference>
<keyword evidence="16" id="KW-1185">Reference proteome</keyword>
<evidence type="ECO:0000256" key="1">
    <source>
        <dbReference type="ARBA" id="ARBA00008894"/>
    </source>
</evidence>
<feature type="domain" description="R13L1/DRL21-like LRR repeat region" evidence="14">
    <location>
        <begin position="923"/>
        <end position="1038"/>
    </location>
</feature>
<evidence type="ECO:0000259" key="11">
    <source>
        <dbReference type="Pfam" id="PF18052"/>
    </source>
</evidence>
<dbReference type="InterPro" id="IPR002182">
    <property type="entry name" value="NB-ARC"/>
</dbReference>
<evidence type="ECO:0000256" key="8">
    <source>
        <dbReference type="SAM" id="Coils"/>
    </source>
</evidence>
<dbReference type="GO" id="GO:0005524">
    <property type="term" value="F:ATP binding"/>
    <property type="evidence" value="ECO:0007669"/>
    <property type="project" value="UniProtKB-KW"/>
</dbReference>
<dbReference type="InterPro" id="IPR041118">
    <property type="entry name" value="Rx_N"/>
</dbReference>
<organism evidence="15 16">
    <name type="scientific">Miscanthus lutarioriparius</name>
    <dbReference type="NCBI Taxonomy" id="422564"/>
    <lineage>
        <taxon>Eukaryota</taxon>
        <taxon>Viridiplantae</taxon>
        <taxon>Streptophyta</taxon>
        <taxon>Embryophyta</taxon>
        <taxon>Tracheophyta</taxon>
        <taxon>Spermatophyta</taxon>
        <taxon>Magnoliopsida</taxon>
        <taxon>Liliopsida</taxon>
        <taxon>Poales</taxon>
        <taxon>Poaceae</taxon>
        <taxon>PACMAD clade</taxon>
        <taxon>Panicoideae</taxon>
        <taxon>Andropogonodae</taxon>
        <taxon>Andropogoneae</taxon>
        <taxon>Saccharinae</taxon>
        <taxon>Miscanthus</taxon>
    </lineage>
</organism>
<evidence type="ECO:0000259" key="14">
    <source>
        <dbReference type="Pfam" id="PF25019"/>
    </source>
</evidence>
<evidence type="ECO:0000259" key="13">
    <source>
        <dbReference type="Pfam" id="PF23598"/>
    </source>
</evidence>
<dbReference type="Proteomes" id="UP000604825">
    <property type="component" value="Unassembled WGS sequence"/>
</dbReference>
<name>A0A811Q9M8_9POAL</name>
<dbReference type="Gene3D" id="1.10.8.430">
    <property type="entry name" value="Helical domain of apoptotic protease-activating factors"/>
    <property type="match status" value="1"/>
</dbReference>
<dbReference type="PANTHER" id="PTHR36766:SF73">
    <property type="entry name" value="NB-ARC DOMAIN-CONTAINING PROTEIN"/>
    <property type="match status" value="1"/>
</dbReference>
<dbReference type="GO" id="GO:0006952">
    <property type="term" value="P:defense response"/>
    <property type="evidence" value="ECO:0007669"/>
    <property type="project" value="UniProtKB-KW"/>
</dbReference>
<dbReference type="Gene3D" id="1.10.10.10">
    <property type="entry name" value="Winged helix-like DNA-binding domain superfamily/Winged helix DNA-binding domain"/>
    <property type="match status" value="1"/>
</dbReference>
<feature type="domain" description="Disease resistance R13L4/SHOC-2-like LRR" evidence="13">
    <location>
        <begin position="557"/>
        <end position="682"/>
    </location>
</feature>
<evidence type="ECO:0000313" key="16">
    <source>
        <dbReference type="Proteomes" id="UP000604825"/>
    </source>
</evidence>
<comment type="similarity">
    <text evidence="1">Belongs to the disease resistance NB-LRR family.</text>
</comment>
<dbReference type="SUPFAM" id="SSF52540">
    <property type="entry name" value="P-loop containing nucleoside triphosphate hydrolases"/>
    <property type="match status" value="1"/>
</dbReference>
<dbReference type="Gene3D" id="3.40.50.300">
    <property type="entry name" value="P-loop containing nucleotide triphosphate hydrolases"/>
    <property type="match status" value="1"/>
</dbReference>
<feature type="region of interest" description="Disordered" evidence="9">
    <location>
        <begin position="1306"/>
        <end position="1332"/>
    </location>
</feature>
<evidence type="ECO:0000256" key="6">
    <source>
        <dbReference type="ARBA" id="ARBA00022840"/>
    </source>
</evidence>
<reference evidence="15" key="1">
    <citation type="submission" date="2020-10" db="EMBL/GenBank/DDBJ databases">
        <authorList>
            <person name="Han B."/>
            <person name="Lu T."/>
            <person name="Zhao Q."/>
            <person name="Huang X."/>
            <person name="Zhao Y."/>
        </authorList>
    </citation>
    <scope>NUCLEOTIDE SEQUENCE</scope>
</reference>
<dbReference type="PANTHER" id="PTHR36766">
    <property type="entry name" value="PLANT BROAD-SPECTRUM MILDEW RESISTANCE PROTEIN RPW8"/>
    <property type="match status" value="1"/>
</dbReference>
<dbReference type="Pfam" id="PF00560">
    <property type="entry name" value="LRR_1"/>
    <property type="match status" value="2"/>
</dbReference>
<dbReference type="InterPro" id="IPR001611">
    <property type="entry name" value="Leu-rich_rpt"/>
</dbReference>
<dbReference type="Pfam" id="PF00931">
    <property type="entry name" value="NB-ARC"/>
    <property type="match status" value="1"/>
</dbReference>
<dbReference type="Gene3D" id="1.20.5.4130">
    <property type="match status" value="1"/>
</dbReference>
<dbReference type="InterPro" id="IPR038005">
    <property type="entry name" value="RX-like_CC"/>
</dbReference>
<feature type="domain" description="Disease resistance N-terminal" evidence="11">
    <location>
        <begin position="13"/>
        <end position="93"/>
    </location>
</feature>
<dbReference type="Pfam" id="PF23559">
    <property type="entry name" value="WHD_DRP"/>
    <property type="match status" value="1"/>
</dbReference>
<protein>
    <submittedName>
        <fullName evidence="15">Uncharacterized protein</fullName>
    </submittedName>
</protein>
<evidence type="ECO:0000313" key="15">
    <source>
        <dbReference type="EMBL" id="CAD6255975.1"/>
    </source>
</evidence>
<dbReference type="Pfam" id="PF25019">
    <property type="entry name" value="LRR_R13L1-DRL21"/>
    <property type="match status" value="2"/>
</dbReference>
<gene>
    <name evidence="15" type="ORF">NCGR_LOCUS39502</name>
</gene>
<dbReference type="GO" id="GO:0043531">
    <property type="term" value="F:ADP binding"/>
    <property type="evidence" value="ECO:0007669"/>
    <property type="project" value="InterPro"/>
</dbReference>
<comment type="caution">
    <text evidence="15">The sequence shown here is derived from an EMBL/GenBank/DDBJ whole genome shotgun (WGS) entry which is preliminary data.</text>
</comment>
<dbReference type="PRINTS" id="PR00364">
    <property type="entry name" value="DISEASERSIST"/>
</dbReference>
<keyword evidence="3" id="KW-0677">Repeat</keyword>
<feature type="coiled-coil region" evidence="8">
    <location>
        <begin position="111"/>
        <end position="138"/>
    </location>
</feature>
<dbReference type="InterPro" id="IPR056789">
    <property type="entry name" value="LRR_R13L1-DRL21"/>
</dbReference>
<keyword evidence="2" id="KW-0433">Leucine-rich repeat</keyword>
<evidence type="ECO:0000256" key="3">
    <source>
        <dbReference type="ARBA" id="ARBA00022737"/>
    </source>
</evidence>
<evidence type="ECO:0000259" key="10">
    <source>
        <dbReference type="Pfam" id="PF00931"/>
    </source>
</evidence>
<dbReference type="InterPro" id="IPR058922">
    <property type="entry name" value="WHD_DRP"/>
</dbReference>
<evidence type="ECO:0000256" key="7">
    <source>
        <dbReference type="ARBA" id="ARBA00023054"/>
    </source>
</evidence>
<keyword evidence="6" id="KW-0067">ATP-binding</keyword>
<keyword evidence="5" id="KW-0611">Plant defense</keyword>
<keyword evidence="7 8" id="KW-0175">Coiled coil</keyword>
<dbReference type="InterPro" id="IPR032675">
    <property type="entry name" value="LRR_dom_sf"/>
</dbReference>
<dbReference type="Pfam" id="PF23598">
    <property type="entry name" value="LRR_14"/>
    <property type="match status" value="1"/>
</dbReference>
<dbReference type="EMBL" id="CAJGYO010000010">
    <property type="protein sequence ID" value="CAD6255975.1"/>
    <property type="molecule type" value="Genomic_DNA"/>
</dbReference>
<dbReference type="GO" id="GO:0051707">
    <property type="term" value="P:response to other organism"/>
    <property type="evidence" value="ECO:0007669"/>
    <property type="project" value="UniProtKB-ARBA"/>
</dbReference>
<dbReference type="InterPro" id="IPR042197">
    <property type="entry name" value="Apaf_helical"/>
</dbReference>
<feature type="domain" description="R13L1/DRL21-like LRR repeat region" evidence="14">
    <location>
        <begin position="1176"/>
        <end position="1241"/>
    </location>
</feature>
<dbReference type="InterPro" id="IPR055414">
    <property type="entry name" value="LRR_R13L4/SHOC2-like"/>
</dbReference>
<feature type="domain" description="NB-ARC" evidence="10">
    <location>
        <begin position="169"/>
        <end position="337"/>
    </location>
</feature>
<dbReference type="OrthoDB" id="671027at2759"/>
<sequence>MAGEVAAMLASGFVDIAKDKLGSAIAEQGSLLWNFSDDLENMKDDLEHISAVLEDAERRSVMEKQVQQWLKWLNDVALDISDMLEDYQDTSDQANAKMPGVLSWLLVAYKKIAMANRMKSLKEKLRKIEKEIAIFDFKKGSNTNNEQPYDKRETTSYLREEPLIGRDGEKQEIIKLLSANTNNDEIVIVTICGLGGMGKSTLAQLVYNDVQFKMYDHRIWVYVSQDFNLNKIGSSIISQLPSQGGPQNMGIQQVINQCLENLLLGKKVLIVLDDLWEEKMTELDKLRRMLQVKGSKVDVVVTTRKEQIARKLSTGEPYTLRHLEDHICWEIIKRSSMFEQKPNKENMEQIGLDIAKKCGGVPLAAQAVGSMLQKIDDLSGWIEINSSDIWKISSEDNDVLPSLKLSYERMPPQLRVCFSYCSIFPKGHNIVGDDLAQQWIALDFTEQSKAKEYIKQLLGMSFLHVSKLPSTSREQVVRYTMHDLVHDLARLTMDDKLIDFNAQQRNTRGQKYCRYSLLKNYDQTIKLASILPSKIRALRFSDSGELHIQSGAFSFANCLRILDFSECSGILLPASIGKLKQLRCLIAPRMQNESLPECITELGKLQYLNINGSSQISALPESIGKLGCLKYLCLSGCSSISKLPESFGDLKCMVHLDMSGCSGIRELEDWLGKLRNLQHLDLSGCSSVKAIPEPLCGLTQLQYLDLSSCGCLDRLPEAIGSLMDLQYLNMSSCDKIRALPESLMKLQNLLHLDLSCCTSMRYLGGVRGLTTLQHLNMSRVFDISVQDLSYVLANLTNLKYLGLRNSIIHGRGSYVFPYGIGGLTNLEHLDLSYNYNIAFLPESFGTLKRLHTLDLTECSELKSLPKSIGTLGLKTLLLDGCSDELLDQASSVINYSLILPVFRVRADDNGCSNLPLLEGAHVSELRIRCLENVRSLEEATKVKLSGKHNLSKLTLAWSTERAEQILKDKDLLGELVPPKGLKHMHLQGYNCTRFPVWLMDITFYVTNLVYIRLQDLPTCSNLPPLGQLRHLENLELFNLPRIKRIDREFCGGKGAFRRLTSFKVIEMIGLKEWNTTYSVEEGVEEFMFPVLDRLQILYCPRLRLKPCPPTFRDCIIYESDQVISSLEEVDRTSHHCSSSSGAIKLGLKLFGYSCIRLFHHFPLLRELTVSGDYLTNVPESMRHLTSLESLTLRGCDSISALPEWLGDLSSLKSLVIIGCYSIKSLPPCIQHLPKLQKLEIRYNLELKEWCESEDNKANLAHINVVLLMYYALYRFFWPKNNFRPSNRVGTIANQYTLCRFSRKRKRKRRKRREEEEEVPDVAAVHEPGPEQPVTGLVIDTIAPVRKRDDDVASAFATLALDGPLVFSLGAPTHKEHESQARDNENLVEVAPACGATEEEQASLSGLPEGIGSLVDLRHLYMSGCEQIRELQESLMKFQSLSHLNLSCCRRIRRGSLAGVRGLTALQHLEISRLWQHLPKLQKLEITSNQELKEWCESEENKANLAHINVVPSTFS</sequence>
<feature type="domain" description="Disease resistance protein winged helix" evidence="12">
    <location>
        <begin position="423"/>
        <end position="489"/>
    </location>
</feature>
<evidence type="ECO:0000256" key="2">
    <source>
        <dbReference type="ARBA" id="ARBA00022614"/>
    </source>
</evidence>
<proteinExistence type="inferred from homology"/>